<dbReference type="Pfam" id="PF10939">
    <property type="entry name" value="DUF2631"/>
    <property type="match status" value="1"/>
</dbReference>
<reference evidence="4" key="1">
    <citation type="journal article" date="2019" name="Int. J. Syst. Evol. Microbiol.">
        <title>The Global Catalogue of Microorganisms (GCM) 10K type strain sequencing project: providing services to taxonomists for standard genome sequencing and annotation.</title>
        <authorList>
            <consortium name="The Broad Institute Genomics Platform"/>
            <consortium name="The Broad Institute Genome Sequencing Center for Infectious Disease"/>
            <person name="Wu L."/>
            <person name="Ma J."/>
        </authorList>
    </citation>
    <scope>NUCLEOTIDE SEQUENCE [LARGE SCALE GENOMIC DNA]</scope>
    <source>
        <strain evidence="4">JCM 14718</strain>
    </source>
</reference>
<protein>
    <recommendedName>
        <fullName evidence="5">DUF2631 domain-containing protein</fullName>
    </recommendedName>
</protein>
<feature type="transmembrane region" description="Helical" evidence="2">
    <location>
        <begin position="49"/>
        <end position="68"/>
    </location>
</feature>
<evidence type="ECO:0008006" key="5">
    <source>
        <dbReference type="Google" id="ProtNLM"/>
    </source>
</evidence>
<dbReference type="EMBL" id="BAAANY010000010">
    <property type="protein sequence ID" value="GAA1681800.1"/>
    <property type="molecule type" value="Genomic_DNA"/>
</dbReference>
<accession>A0ABP4T519</accession>
<feature type="transmembrane region" description="Helical" evidence="2">
    <location>
        <begin position="21"/>
        <end position="37"/>
    </location>
</feature>
<evidence type="ECO:0000256" key="1">
    <source>
        <dbReference type="SAM" id="MobiDB-lite"/>
    </source>
</evidence>
<evidence type="ECO:0000313" key="4">
    <source>
        <dbReference type="Proteomes" id="UP001500618"/>
    </source>
</evidence>
<sequence>MHVADEEMVTSPDQHKPGPKRAARAGLIIVAVALLMMNFGNHRGHVETLWLVGCAAALVVVFLVDWALRKNGLKRDN</sequence>
<dbReference type="InterPro" id="IPR024341">
    <property type="entry name" value="DUF2631"/>
</dbReference>
<comment type="caution">
    <text evidence="3">The sequence shown here is derived from an EMBL/GenBank/DDBJ whole genome shotgun (WGS) entry which is preliminary data.</text>
</comment>
<name>A0ABP4T519_9ACTN</name>
<gene>
    <name evidence="3" type="ORF">GCM10009765_33670</name>
</gene>
<dbReference type="Proteomes" id="UP001500618">
    <property type="component" value="Unassembled WGS sequence"/>
</dbReference>
<keyword evidence="2" id="KW-0472">Membrane</keyword>
<feature type="region of interest" description="Disordered" evidence="1">
    <location>
        <begin position="1"/>
        <end position="20"/>
    </location>
</feature>
<evidence type="ECO:0000256" key="2">
    <source>
        <dbReference type="SAM" id="Phobius"/>
    </source>
</evidence>
<proteinExistence type="predicted"/>
<keyword evidence="4" id="KW-1185">Reference proteome</keyword>
<keyword evidence="2" id="KW-1133">Transmembrane helix</keyword>
<organism evidence="3 4">
    <name type="scientific">Fodinicola feengrottensis</name>
    <dbReference type="NCBI Taxonomy" id="435914"/>
    <lineage>
        <taxon>Bacteria</taxon>
        <taxon>Bacillati</taxon>
        <taxon>Actinomycetota</taxon>
        <taxon>Actinomycetes</taxon>
        <taxon>Mycobacteriales</taxon>
        <taxon>Fodinicola</taxon>
    </lineage>
</organism>
<keyword evidence="2" id="KW-0812">Transmembrane</keyword>
<evidence type="ECO:0000313" key="3">
    <source>
        <dbReference type="EMBL" id="GAA1681800.1"/>
    </source>
</evidence>